<name>A0AAD9VIX9_9HYME</name>
<organism evidence="5 6">
    <name type="scientific">Odynerus spinipes</name>
    <dbReference type="NCBI Taxonomy" id="1348599"/>
    <lineage>
        <taxon>Eukaryota</taxon>
        <taxon>Metazoa</taxon>
        <taxon>Ecdysozoa</taxon>
        <taxon>Arthropoda</taxon>
        <taxon>Hexapoda</taxon>
        <taxon>Insecta</taxon>
        <taxon>Pterygota</taxon>
        <taxon>Neoptera</taxon>
        <taxon>Endopterygota</taxon>
        <taxon>Hymenoptera</taxon>
        <taxon>Apocrita</taxon>
        <taxon>Aculeata</taxon>
        <taxon>Vespoidea</taxon>
        <taxon>Vespidae</taxon>
        <taxon>Eumeninae</taxon>
        <taxon>Odynerus</taxon>
    </lineage>
</organism>
<reference evidence="5" key="2">
    <citation type="journal article" date="2023" name="Commun. Biol.">
        <title>Intrasexual cuticular hydrocarbon dimorphism in a wasp sheds light on hydrocarbon biosynthesis genes in Hymenoptera.</title>
        <authorList>
            <person name="Moris V.C."/>
            <person name="Podsiadlowski L."/>
            <person name="Martin S."/>
            <person name="Oeyen J.P."/>
            <person name="Donath A."/>
            <person name="Petersen M."/>
            <person name="Wilbrandt J."/>
            <person name="Misof B."/>
            <person name="Liedtke D."/>
            <person name="Thamm M."/>
            <person name="Scheiner R."/>
            <person name="Schmitt T."/>
            <person name="Niehuis O."/>
        </authorList>
    </citation>
    <scope>NUCLEOTIDE SEQUENCE</scope>
    <source>
        <strain evidence="5">GBR_01_08_01A</strain>
    </source>
</reference>
<feature type="domain" description="E3 UFM1-protein ligase 1-like N-terminal" evidence="4">
    <location>
        <begin position="5"/>
        <end position="85"/>
    </location>
</feature>
<sequence length="86" mass="10045">MDWDEIEKLAADFQNAQLSNNLQKLTENNCIEIVAKLIETKRLDVVFTNDRKEYVTRQYLKTQMIDELSFHGGRMNLNDIAQALNL</sequence>
<dbReference type="InterPro" id="IPR018611">
    <property type="entry name" value="Ufl1"/>
</dbReference>
<evidence type="ECO:0000259" key="4">
    <source>
        <dbReference type="Pfam" id="PF09743"/>
    </source>
</evidence>
<dbReference type="PANTHER" id="PTHR31057:SF0">
    <property type="entry name" value="E3 UFM1-PROTEIN LIGASE 1"/>
    <property type="match status" value="1"/>
</dbReference>
<dbReference type="GO" id="GO:0034976">
    <property type="term" value="P:response to endoplasmic reticulum stress"/>
    <property type="evidence" value="ECO:0007669"/>
    <property type="project" value="TreeGrafter"/>
</dbReference>
<evidence type="ECO:0000313" key="5">
    <source>
        <dbReference type="EMBL" id="KAK2576451.1"/>
    </source>
</evidence>
<protein>
    <recommendedName>
        <fullName evidence="2">E3 UFM1-protein ligase 1 homolog</fullName>
    </recommendedName>
    <alternativeName>
        <fullName evidence="3">E3 UFM1-protein transferase 1 homolog</fullName>
    </alternativeName>
</protein>
<comment type="caution">
    <text evidence="5">The sequence shown here is derived from an EMBL/GenBank/DDBJ whole genome shotgun (WGS) entry which is preliminary data.</text>
</comment>
<dbReference type="Pfam" id="PF09743">
    <property type="entry name" value="E3_UFM1_ligase"/>
    <property type="match status" value="1"/>
</dbReference>
<dbReference type="InterPro" id="IPR056579">
    <property type="entry name" value="Ufl1_N"/>
</dbReference>
<dbReference type="GO" id="GO:0061666">
    <property type="term" value="F:UFM1 ligase activity"/>
    <property type="evidence" value="ECO:0007669"/>
    <property type="project" value="InterPro"/>
</dbReference>
<evidence type="ECO:0000313" key="6">
    <source>
        <dbReference type="Proteomes" id="UP001258017"/>
    </source>
</evidence>
<dbReference type="PANTHER" id="PTHR31057">
    <property type="entry name" value="E3 UFM1-PROTEIN LIGASE 1"/>
    <property type="match status" value="1"/>
</dbReference>
<gene>
    <name evidence="5" type="ORF">KPH14_005782</name>
</gene>
<evidence type="ECO:0000256" key="3">
    <source>
        <dbReference type="ARBA" id="ARBA00030452"/>
    </source>
</evidence>
<dbReference type="GO" id="GO:0005789">
    <property type="term" value="C:endoplasmic reticulum membrane"/>
    <property type="evidence" value="ECO:0007669"/>
    <property type="project" value="TreeGrafter"/>
</dbReference>
<dbReference type="EMBL" id="JAIFRP010004406">
    <property type="protein sequence ID" value="KAK2576451.1"/>
    <property type="molecule type" value="Genomic_DNA"/>
</dbReference>
<proteinExistence type="predicted"/>
<keyword evidence="6" id="KW-1185">Reference proteome</keyword>
<evidence type="ECO:0000256" key="2">
    <source>
        <dbReference type="ARBA" id="ARBA00014160"/>
    </source>
</evidence>
<reference evidence="5" key="1">
    <citation type="submission" date="2021-08" db="EMBL/GenBank/DDBJ databases">
        <authorList>
            <person name="Misof B."/>
            <person name="Oliver O."/>
            <person name="Podsiadlowski L."/>
            <person name="Donath A."/>
            <person name="Peters R."/>
            <person name="Mayer C."/>
            <person name="Rust J."/>
            <person name="Gunkel S."/>
            <person name="Lesny P."/>
            <person name="Martin S."/>
            <person name="Oeyen J.P."/>
            <person name="Petersen M."/>
            <person name="Panagiotis P."/>
            <person name="Wilbrandt J."/>
            <person name="Tanja T."/>
        </authorList>
    </citation>
    <scope>NUCLEOTIDE SEQUENCE</scope>
    <source>
        <strain evidence="5">GBR_01_08_01A</strain>
        <tissue evidence="5">Thorax + abdomen</tissue>
    </source>
</reference>
<dbReference type="GO" id="GO:0032434">
    <property type="term" value="P:regulation of proteasomal ubiquitin-dependent protein catabolic process"/>
    <property type="evidence" value="ECO:0007669"/>
    <property type="project" value="TreeGrafter"/>
</dbReference>
<dbReference type="GO" id="GO:1990592">
    <property type="term" value="P:protein K69-linked ufmylation"/>
    <property type="evidence" value="ECO:0007669"/>
    <property type="project" value="TreeGrafter"/>
</dbReference>
<dbReference type="Proteomes" id="UP001258017">
    <property type="component" value="Unassembled WGS sequence"/>
</dbReference>
<accession>A0AAD9VIX9</accession>
<evidence type="ECO:0000256" key="1">
    <source>
        <dbReference type="ARBA" id="ARBA00003950"/>
    </source>
</evidence>
<comment type="function">
    <text evidence="1">E3 UFM1-protein ligase that mediates ufmylation of target proteins.</text>
</comment>
<dbReference type="AlphaFoldDB" id="A0AAD9VIX9"/>